<proteinExistence type="predicted"/>
<keyword evidence="2" id="KW-1185">Reference proteome</keyword>
<gene>
    <name evidence="1" type="ORF">CLIT_12c00220</name>
</gene>
<comment type="caution">
    <text evidence="1">The sequence shown here is derived from an EMBL/GenBank/DDBJ whole genome shotgun (WGS) entry which is preliminary data.</text>
</comment>
<dbReference type="EMBL" id="JJMM01000012">
    <property type="protein sequence ID" value="KDR94954.1"/>
    <property type="molecule type" value="Genomic_DNA"/>
</dbReference>
<dbReference type="InterPro" id="IPR046105">
    <property type="entry name" value="DUF6042"/>
</dbReference>
<dbReference type="STRING" id="1121324.CLIT_12c00220"/>
<protein>
    <submittedName>
        <fullName evidence="1">Uncharacterized protein</fullName>
    </submittedName>
</protein>
<name>A0A069RD05_PEPLI</name>
<dbReference type="OrthoDB" id="1953004at2"/>
<accession>A0A069RD05</accession>
<organism evidence="1 2">
    <name type="scientific">Peptoclostridium litorale DSM 5388</name>
    <dbReference type="NCBI Taxonomy" id="1121324"/>
    <lineage>
        <taxon>Bacteria</taxon>
        <taxon>Bacillati</taxon>
        <taxon>Bacillota</taxon>
        <taxon>Clostridia</taxon>
        <taxon>Peptostreptococcales</taxon>
        <taxon>Peptoclostridiaceae</taxon>
        <taxon>Peptoclostridium</taxon>
    </lineage>
</organism>
<dbReference type="RefSeq" id="WP_038265645.1">
    <property type="nucleotide sequence ID" value="NZ_FSRH01000018.1"/>
</dbReference>
<evidence type="ECO:0000313" key="2">
    <source>
        <dbReference type="Proteomes" id="UP000027946"/>
    </source>
</evidence>
<reference evidence="1 2" key="1">
    <citation type="submission" date="2014-03" db="EMBL/GenBank/DDBJ databases">
        <title>Genome sequence of Clostridium litorale W6, DSM 5388.</title>
        <authorList>
            <person name="Poehlein A."/>
            <person name="Jagirdar A."/>
            <person name="Khonsari B."/>
            <person name="Chibani C.M."/>
            <person name="Gutierrez Gutierrez D.A."/>
            <person name="Davydova E."/>
            <person name="Alghaithi H.S."/>
            <person name="Nair K.P."/>
            <person name="Dhamotharan K."/>
            <person name="Chandran L."/>
            <person name="G W."/>
            <person name="Daniel R."/>
        </authorList>
    </citation>
    <scope>NUCLEOTIDE SEQUENCE [LARGE SCALE GENOMIC DNA]</scope>
    <source>
        <strain evidence="1 2">W6</strain>
    </source>
</reference>
<dbReference type="Pfam" id="PF19508">
    <property type="entry name" value="DUF6042"/>
    <property type="match status" value="1"/>
</dbReference>
<sequence length="223" mass="25683">MQNKGQIKMPKEIHEYLWTRYLPETTFKLYVMVGYLQTEKIAGEQATALLLRANLPVENNNPAIIEEKKRILSSLGFEYPNNRKEDLELLLRFKLVTIVKNSEGKLEYMYTLPVPKPEDVLEIGEEEKQALENIKFEIAHQNAFNMLLTLVLNNNGSLMSTVGHIENTTRVKISEIRSVLAFLEEEGSIKINAHKDVNSLKKADKVHVTINKEIFEQKRCVLD</sequence>
<dbReference type="Proteomes" id="UP000027946">
    <property type="component" value="Unassembled WGS sequence"/>
</dbReference>
<evidence type="ECO:0000313" key="1">
    <source>
        <dbReference type="EMBL" id="KDR94954.1"/>
    </source>
</evidence>
<dbReference type="eggNOG" id="ENOG503275F">
    <property type="taxonomic scope" value="Bacteria"/>
</dbReference>
<dbReference type="AlphaFoldDB" id="A0A069RD05"/>